<dbReference type="Gene3D" id="2.20.200.10">
    <property type="entry name" value="Outer membrane efflux proteins (OEP)"/>
    <property type="match status" value="1"/>
</dbReference>
<evidence type="ECO:0000313" key="5">
    <source>
        <dbReference type="Proteomes" id="UP001589834"/>
    </source>
</evidence>
<comment type="caution">
    <text evidence="4">The sequence shown here is derived from an EMBL/GenBank/DDBJ whole genome shotgun (WGS) entry which is preliminary data.</text>
</comment>
<evidence type="ECO:0000313" key="4">
    <source>
        <dbReference type="EMBL" id="MFC0591506.1"/>
    </source>
</evidence>
<dbReference type="Proteomes" id="UP001589834">
    <property type="component" value="Unassembled WGS sequence"/>
</dbReference>
<accession>A0ABV6PNV6</accession>
<dbReference type="InterPro" id="IPR010131">
    <property type="entry name" value="MdtP/NodT-like"/>
</dbReference>
<evidence type="ECO:0000256" key="1">
    <source>
        <dbReference type="ARBA" id="ARBA00007613"/>
    </source>
</evidence>
<feature type="coiled-coil region" evidence="3">
    <location>
        <begin position="234"/>
        <end position="261"/>
    </location>
</feature>
<sequence length="491" mass="52179">MTPRVLAHAAAASMRRARRLPLVMAIAGALLAACAPLPRAVPDNAQVQLPAQWSVPAARAADAQAGTPIAADWWTQLGDTQLDDLVAQALANNTDVLTALARVREAQASLAVTDAARGPSVNAALGAQVGRSLGPFGPSQTRSLQPGLQASWELDLWGRLSQQSQAAAARVQASDADRAAVQLSVAATTVQAYVGLRALQEQLAISQATVRSREQALQLARDQVRVGYISLLQQTQAQAEYDNVQQQVQQLQWQIDKQRATLNLLLGQAGGHENLAAPPAHRLQDLPLPAVPASLPSQLLERRPDIARAGYLLAASDHALAAQRAAFLPQVNLSASAGSLVINALHYNPLTVWSLGGSLLAPLFNSGRLEAQVDAATAQRDQAAYAYRGAVLNAFADVENALTGTARLAAQTVHATQRRDVLQQSLGYARDRYEAGYASYLEELDAQRNLYAAQLEVVRLHQAELDNRVALYKALGGGWQASAAAGQVGMH</sequence>
<reference evidence="4 5" key="1">
    <citation type="submission" date="2024-09" db="EMBL/GenBank/DDBJ databases">
        <authorList>
            <person name="Sun Q."/>
            <person name="Mori K."/>
        </authorList>
    </citation>
    <scope>NUCLEOTIDE SEQUENCE [LARGE SCALE GENOMIC DNA]</scope>
    <source>
        <strain evidence="4 5">NCAIM B.02336</strain>
    </source>
</reference>
<dbReference type="PANTHER" id="PTHR30203:SF30">
    <property type="entry name" value="OUTER MEMBRANE PROTEIN-RELATED"/>
    <property type="match status" value="1"/>
</dbReference>
<gene>
    <name evidence="4" type="ORF">ACFFGG_02955</name>
</gene>
<dbReference type="PROSITE" id="PS51257">
    <property type="entry name" value="PROKAR_LIPOPROTEIN"/>
    <property type="match status" value="1"/>
</dbReference>
<keyword evidence="2" id="KW-0812">Transmembrane</keyword>
<dbReference type="NCBIfam" id="TIGR01845">
    <property type="entry name" value="outer_NodT"/>
    <property type="match status" value="1"/>
</dbReference>
<dbReference type="EMBL" id="JBHLTN010000007">
    <property type="protein sequence ID" value="MFC0591506.1"/>
    <property type="molecule type" value="Genomic_DNA"/>
</dbReference>
<name>A0ABV6PNV6_9BURK</name>
<keyword evidence="2" id="KW-1134">Transmembrane beta strand</keyword>
<proteinExistence type="inferred from homology"/>
<evidence type="ECO:0000256" key="2">
    <source>
        <dbReference type="RuleBase" id="RU362097"/>
    </source>
</evidence>
<dbReference type="PANTHER" id="PTHR30203">
    <property type="entry name" value="OUTER MEMBRANE CATION EFFLUX PROTEIN"/>
    <property type="match status" value="1"/>
</dbReference>
<dbReference type="RefSeq" id="WP_377479623.1">
    <property type="nucleotide sequence ID" value="NZ_JBHLTN010000007.1"/>
</dbReference>
<evidence type="ECO:0000256" key="3">
    <source>
        <dbReference type="SAM" id="Coils"/>
    </source>
</evidence>
<comment type="subcellular location">
    <subcellularLocation>
        <location evidence="2">Cell membrane</location>
        <topology evidence="2">Lipid-anchor</topology>
    </subcellularLocation>
</comment>
<keyword evidence="2" id="KW-0449">Lipoprotein</keyword>
<keyword evidence="2" id="KW-0564">Palmitate</keyword>
<comment type="similarity">
    <text evidence="1 2">Belongs to the outer membrane factor (OMF) (TC 1.B.17) family.</text>
</comment>
<dbReference type="SUPFAM" id="SSF56954">
    <property type="entry name" value="Outer membrane efflux proteins (OEP)"/>
    <property type="match status" value="1"/>
</dbReference>
<dbReference type="InterPro" id="IPR003423">
    <property type="entry name" value="OMP_efflux"/>
</dbReference>
<protein>
    <submittedName>
        <fullName evidence="4">Efflux transporter outer membrane subunit</fullName>
    </submittedName>
</protein>
<dbReference type="Pfam" id="PF02321">
    <property type="entry name" value="OEP"/>
    <property type="match status" value="2"/>
</dbReference>
<dbReference type="Gene3D" id="1.20.1600.10">
    <property type="entry name" value="Outer membrane efflux proteins (OEP)"/>
    <property type="match status" value="1"/>
</dbReference>
<keyword evidence="5" id="KW-1185">Reference proteome</keyword>
<keyword evidence="3" id="KW-0175">Coiled coil</keyword>
<organism evidence="4 5">
    <name type="scientific">Ottowia pentelensis</name>
    <dbReference type="NCBI Taxonomy" id="511108"/>
    <lineage>
        <taxon>Bacteria</taxon>
        <taxon>Pseudomonadati</taxon>
        <taxon>Pseudomonadota</taxon>
        <taxon>Betaproteobacteria</taxon>
        <taxon>Burkholderiales</taxon>
        <taxon>Comamonadaceae</taxon>
        <taxon>Ottowia</taxon>
    </lineage>
</organism>
<keyword evidence="2" id="KW-0472">Membrane</keyword>